<dbReference type="RefSeq" id="WP_008619642.1">
    <property type="nucleotide sequence ID" value="NZ_AONQ01000052.1"/>
</dbReference>
<organism evidence="3 4">
    <name type="scientific">Paramagnetospirillum caucaseum</name>
    <dbReference type="NCBI Taxonomy" id="1244869"/>
    <lineage>
        <taxon>Bacteria</taxon>
        <taxon>Pseudomonadati</taxon>
        <taxon>Pseudomonadota</taxon>
        <taxon>Alphaproteobacteria</taxon>
        <taxon>Rhodospirillales</taxon>
        <taxon>Magnetospirillaceae</taxon>
        <taxon>Paramagnetospirillum</taxon>
    </lineage>
</organism>
<reference evidence="3 4" key="1">
    <citation type="journal article" date="2014" name="Genome Announc.">
        <title>Draft Genome Sequence of Magnetospirillum sp. Strain SO-1, a Freshwater Magnetotactic Bacterium Isolated from the Ol'khovka River, Russia.</title>
        <authorList>
            <person name="Grouzdev D.S."/>
            <person name="Dziuba M.V."/>
            <person name="Sukhacheva M.S."/>
            <person name="Mardanov A.V."/>
            <person name="Beletskiy A.V."/>
            <person name="Kuznetsov B.B."/>
            <person name="Skryabin K.G."/>
        </authorList>
    </citation>
    <scope>NUCLEOTIDE SEQUENCE [LARGE SCALE GENOMIC DNA]</scope>
    <source>
        <strain evidence="3 4">SO-1</strain>
    </source>
</reference>
<protein>
    <recommendedName>
        <fullName evidence="2">UPF0235 protein H261_16555</fullName>
    </recommendedName>
</protein>
<comment type="caution">
    <text evidence="3">The sequence shown here is derived from an EMBL/GenBank/DDBJ whole genome shotgun (WGS) entry which is preliminary data.</text>
</comment>
<dbReference type="Pfam" id="PF02594">
    <property type="entry name" value="DUF167"/>
    <property type="match status" value="1"/>
</dbReference>
<dbReference type="NCBIfam" id="TIGR00251">
    <property type="entry name" value="DUF167 family protein"/>
    <property type="match status" value="1"/>
</dbReference>
<name>M2Z353_9PROT</name>
<dbReference type="SMART" id="SM01152">
    <property type="entry name" value="DUF167"/>
    <property type="match status" value="1"/>
</dbReference>
<sequence length="108" mass="11562">MSPSPFTPCAGGVKVALRLTPKASRDRIVGAADEADGSVVLKAQVTAVPEDGKANAALLKLLSKAWKIPKSDMDIVLGATDRRKVILISGDSEDLRHRLDEWMASNHD</sequence>
<dbReference type="PATRIC" id="fig|1244869.3.peg.3323"/>
<dbReference type="Gene3D" id="3.30.1200.10">
    <property type="entry name" value="YggU-like"/>
    <property type="match status" value="1"/>
</dbReference>
<dbReference type="Proteomes" id="UP000011744">
    <property type="component" value="Unassembled WGS sequence"/>
</dbReference>
<accession>M2Z353</accession>
<dbReference type="OrthoDB" id="9801972at2"/>
<evidence type="ECO:0000256" key="1">
    <source>
        <dbReference type="ARBA" id="ARBA00010364"/>
    </source>
</evidence>
<evidence type="ECO:0000313" key="4">
    <source>
        <dbReference type="Proteomes" id="UP000011744"/>
    </source>
</evidence>
<dbReference type="GO" id="GO:0005737">
    <property type="term" value="C:cytoplasm"/>
    <property type="evidence" value="ECO:0007669"/>
    <property type="project" value="TreeGrafter"/>
</dbReference>
<comment type="similarity">
    <text evidence="1 2">Belongs to the UPF0235 family.</text>
</comment>
<evidence type="ECO:0000313" key="3">
    <source>
        <dbReference type="EMBL" id="EME68780.1"/>
    </source>
</evidence>
<dbReference type="AlphaFoldDB" id="M2Z353"/>
<dbReference type="InterPro" id="IPR036591">
    <property type="entry name" value="YggU-like_sf"/>
</dbReference>
<evidence type="ECO:0000256" key="2">
    <source>
        <dbReference type="HAMAP-Rule" id="MF_00634"/>
    </source>
</evidence>
<keyword evidence="4" id="KW-1185">Reference proteome</keyword>
<dbReference type="SUPFAM" id="SSF69786">
    <property type="entry name" value="YggU-like"/>
    <property type="match status" value="1"/>
</dbReference>
<dbReference type="PANTHER" id="PTHR13420:SF7">
    <property type="entry name" value="UPF0235 PROTEIN C15ORF40"/>
    <property type="match status" value="1"/>
</dbReference>
<dbReference type="EMBL" id="AONQ01000052">
    <property type="protein sequence ID" value="EME68780.1"/>
    <property type="molecule type" value="Genomic_DNA"/>
</dbReference>
<dbReference type="HAMAP" id="MF_00634">
    <property type="entry name" value="UPF0235"/>
    <property type="match status" value="1"/>
</dbReference>
<dbReference type="InterPro" id="IPR003746">
    <property type="entry name" value="DUF167"/>
</dbReference>
<proteinExistence type="inferred from homology"/>
<dbReference type="eggNOG" id="COG1872">
    <property type="taxonomic scope" value="Bacteria"/>
</dbReference>
<gene>
    <name evidence="3" type="ORF">H261_16555</name>
</gene>
<dbReference type="PANTHER" id="PTHR13420">
    <property type="entry name" value="UPF0235 PROTEIN C15ORF40"/>
    <property type="match status" value="1"/>
</dbReference>
<dbReference type="STRING" id="1244869.H261_16555"/>